<evidence type="ECO:0000256" key="6">
    <source>
        <dbReference type="ARBA" id="ARBA00022490"/>
    </source>
</evidence>
<dbReference type="GO" id="GO:0016208">
    <property type="term" value="F:AMP binding"/>
    <property type="evidence" value="ECO:0007669"/>
    <property type="project" value="TreeGrafter"/>
</dbReference>
<evidence type="ECO:0000259" key="10">
    <source>
        <dbReference type="Pfam" id="PF00156"/>
    </source>
</evidence>
<sequence length="116" mass="12537">MNLHGGVFAAYSGRAFLEVGYSHQSGHFNIIFSIIFSFAFRKAQVELQKDALKPGDKVLIVDDLLATGGSLVAAVELIQRTGATPVAAVVVMELTDLHGRKKLEQQSVAVHSLLLF</sequence>
<dbReference type="InterPro" id="IPR050054">
    <property type="entry name" value="UPRTase/APRTase"/>
</dbReference>
<evidence type="ECO:0000256" key="9">
    <source>
        <dbReference type="ARBA" id="ARBA00022726"/>
    </source>
</evidence>
<name>A0A3P8HGF2_9TREM</name>
<evidence type="ECO:0000256" key="5">
    <source>
        <dbReference type="ARBA" id="ARBA00011893"/>
    </source>
</evidence>
<comment type="subcellular location">
    <subcellularLocation>
        <location evidence="2">Cytoplasm</location>
    </subcellularLocation>
</comment>
<dbReference type="InterPro" id="IPR029057">
    <property type="entry name" value="PRTase-like"/>
</dbReference>
<keyword evidence="7" id="KW-0328">Glycosyltransferase</keyword>
<dbReference type="PANTHER" id="PTHR32315:SF3">
    <property type="entry name" value="ADENINE PHOSPHORIBOSYLTRANSFERASE"/>
    <property type="match status" value="1"/>
</dbReference>
<feature type="domain" description="Phosphoribosyltransferase" evidence="10">
    <location>
        <begin position="48"/>
        <end position="102"/>
    </location>
</feature>
<dbReference type="CDD" id="cd06223">
    <property type="entry name" value="PRTases_typeI"/>
    <property type="match status" value="1"/>
</dbReference>
<dbReference type="GO" id="GO:0006168">
    <property type="term" value="P:adenine salvage"/>
    <property type="evidence" value="ECO:0007669"/>
    <property type="project" value="TreeGrafter"/>
</dbReference>
<organism evidence="11 12">
    <name type="scientific">Echinostoma caproni</name>
    <dbReference type="NCBI Taxonomy" id="27848"/>
    <lineage>
        <taxon>Eukaryota</taxon>
        <taxon>Metazoa</taxon>
        <taxon>Spiralia</taxon>
        <taxon>Lophotrochozoa</taxon>
        <taxon>Platyhelminthes</taxon>
        <taxon>Trematoda</taxon>
        <taxon>Digenea</taxon>
        <taxon>Plagiorchiida</taxon>
        <taxon>Echinostomata</taxon>
        <taxon>Echinostomatoidea</taxon>
        <taxon>Echinostomatidae</taxon>
        <taxon>Echinostoma</taxon>
    </lineage>
</organism>
<dbReference type="Proteomes" id="UP000272942">
    <property type="component" value="Unassembled WGS sequence"/>
</dbReference>
<dbReference type="Gene3D" id="3.40.50.2020">
    <property type="match status" value="1"/>
</dbReference>
<keyword evidence="6" id="KW-0963">Cytoplasm</keyword>
<dbReference type="Pfam" id="PF00156">
    <property type="entry name" value="Pribosyltran"/>
    <property type="match status" value="1"/>
</dbReference>
<gene>
    <name evidence="11" type="ORF">ECPE_LOCUS8177</name>
</gene>
<evidence type="ECO:0000256" key="4">
    <source>
        <dbReference type="ARBA" id="ARBA00008391"/>
    </source>
</evidence>
<evidence type="ECO:0000313" key="12">
    <source>
        <dbReference type="Proteomes" id="UP000272942"/>
    </source>
</evidence>
<accession>A0A3P8HGF2</accession>
<keyword evidence="9" id="KW-0660">Purine salvage</keyword>
<dbReference type="InterPro" id="IPR000836">
    <property type="entry name" value="PRTase_dom"/>
</dbReference>
<protein>
    <recommendedName>
        <fullName evidence="5">adenine phosphoribosyltransferase</fullName>
        <ecNumber evidence="5">2.4.2.7</ecNumber>
    </recommendedName>
</protein>
<evidence type="ECO:0000256" key="7">
    <source>
        <dbReference type="ARBA" id="ARBA00022676"/>
    </source>
</evidence>
<evidence type="ECO:0000313" key="11">
    <source>
        <dbReference type="EMBL" id="VDP82928.1"/>
    </source>
</evidence>
<comment type="similarity">
    <text evidence="4">Belongs to the purine/pyrimidine phosphoribosyltransferase family.</text>
</comment>
<reference evidence="11 12" key="1">
    <citation type="submission" date="2018-11" db="EMBL/GenBank/DDBJ databases">
        <authorList>
            <consortium name="Pathogen Informatics"/>
        </authorList>
    </citation>
    <scope>NUCLEOTIDE SEQUENCE [LARGE SCALE GENOMIC DNA]</scope>
    <source>
        <strain evidence="11 12">Egypt</strain>
    </source>
</reference>
<keyword evidence="8" id="KW-0808">Transferase</keyword>
<comment type="catalytic activity">
    <reaction evidence="1">
        <text>AMP + diphosphate = 5-phospho-alpha-D-ribose 1-diphosphate + adenine</text>
        <dbReference type="Rhea" id="RHEA:16609"/>
        <dbReference type="ChEBI" id="CHEBI:16708"/>
        <dbReference type="ChEBI" id="CHEBI:33019"/>
        <dbReference type="ChEBI" id="CHEBI:58017"/>
        <dbReference type="ChEBI" id="CHEBI:456215"/>
        <dbReference type="EC" id="2.4.2.7"/>
    </reaction>
</comment>
<evidence type="ECO:0000256" key="1">
    <source>
        <dbReference type="ARBA" id="ARBA00000868"/>
    </source>
</evidence>
<comment type="pathway">
    <text evidence="3">Purine metabolism; AMP biosynthesis via salvage pathway; AMP from adenine: step 1/1.</text>
</comment>
<evidence type="ECO:0000256" key="2">
    <source>
        <dbReference type="ARBA" id="ARBA00004496"/>
    </source>
</evidence>
<dbReference type="EC" id="2.4.2.7" evidence="5"/>
<evidence type="ECO:0000256" key="3">
    <source>
        <dbReference type="ARBA" id="ARBA00004659"/>
    </source>
</evidence>
<keyword evidence="12" id="KW-1185">Reference proteome</keyword>
<dbReference type="GO" id="GO:0003999">
    <property type="term" value="F:adenine phosphoribosyltransferase activity"/>
    <property type="evidence" value="ECO:0007669"/>
    <property type="project" value="UniProtKB-EC"/>
</dbReference>
<dbReference type="SUPFAM" id="SSF53271">
    <property type="entry name" value="PRTase-like"/>
    <property type="match status" value="1"/>
</dbReference>
<dbReference type="GO" id="GO:0002055">
    <property type="term" value="F:adenine binding"/>
    <property type="evidence" value="ECO:0007669"/>
    <property type="project" value="TreeGrafter"/>
</dbReference>
<dbReference type="GO" id="GO:0044209">
    <property type="term" value="P:AMP salvage"/>
    <property type="evidence" value="ECO:0007669"/>
    <property type="project" value="TreeGrafter"/>
</dbReference>
<dbReference type="PANTHER" id="PTHR32315">
    <property type="entry name" value="ADENINE PHOSPHORIBOSYLTRANSFERASE"/>
    <property type="match status" value="1"/>
</dbReference>
<dbReference type="OrthoDB" id="363185at2759"/>
<proteinExistence type="inferred from homology"/>
<dbReference type="EMBL" id="UZAN01045619">
    <property type="protein sequence ID" value="VDP82928.1"/>
    <property type="molecule type" value="Genomic_DNA"/>
</dbReference>
<dbReference type="GO" id="GO:0005737">
    <property type="term" value="C:cytoplasm"/>
    <property type="evidence" value="ECO:0007669"/>
    <property type="project" value="UniProtKB-SubCell"/>
</dbReference>
<dbReference type="GO" id="GO:0006166">
    <property type="term" value="P:purine ribonucleoside salvage"/>
    <property type="evidence" value="ECO:0007669"/>
    <property type="project" value="UniProtKB-KW"/>
</dbReference>
<dbReference type="AlphaFoldDB" id="A0A3P8HGF2"/>
<evidence type="ECO:0000256" key="8">
    <source>
        <dbReference type="ARBA" id="ARBA00022679"/>
    </source>
</evidence>